<keyword evidence="3" id="KW-1185">Reference proteome</keyword>
<organism evidence="2 3">
    <name type="scientific">Asaia spathodeae</name>
    <dbReference type="NCBI Taxonomy" id="657016"/>
    <lineage>
        <taxon>Bacteria</taxon>
        <taxon>Pseudomonadati</taxon>
        <taxon>Pseudomonadota</taxon>
        <taxon>Alphaproteobacteria</taxon>
        <taxon>Acetobacterales</taxon>
        <taxon>Acetobacteraceae</taxon>
        <taxon>Asaia</taxon>
    </lineage>
</organism>
<proteinExistence type="predicted"/>
<dbReference type="GO" id="GO:0032259">
    <property type="term" value="P:methylation"/>
    <property type="evidence" value="ECO:0007669"/>
    <property type="project" value="UniProtKB-KW"/>
</dbReference>
<sequence>MRGMSEFVTGQYDPRARDYVQSAVHAAGADLDHMAALVKASEARVVLDLGCGGGHVSYAVASHVNRVVAYDPTRSMARAVQEEAHKRGLAQLSPVCGYAESLPFADSSFDAVLSRFSAHHWADLETGLSEWRRVLRHGGTGILVDTVAPENAMADSVLQTIETLRDPSHMRNYKVSEWRRLLAAAGFEVEAVTNRRLRLDFVPWVARTKTPDLHQQAILSLQRATSPSVREMLEIDEDGSFTLDTALFVLC</sequence>
<dbReference type="SUPFAM" id="SSF53335">
    <property type="entry name" value="S-adenosyl-L-methionine-dependent methyltransferases"/>
    <property type="match status" value="1"/>
</dbReference>
<dbReference type="Pfam" id="PF08241">
    <property type="entry name" value="Methyltransf_11"/>
    <property type="match status" value="1"/>
</dbReference>
<dbReference type="PANTHER" id="PTHR43591:SF24">
    <property type="entry name" value="2-METHOXY-6-POLYPRENYL-1,4-BENZOQUINOL METHYLASE, MITOCHONDRIAL"/>
    <property type="match status" value="1"/>
</dbReference>
<feature type="domain" description="Methyltransferase type 11" evidence="1">
    <location>
        <begin position="47"/>
        <end position="141"/>
    </location>
</feature>
<gene>
    <name evidence="2" type="ORF">HW542_05200</name>
</gene>
<reference evidence="2 3" key="1">
    <citation type="submission" date="2020-06" db="EMBL/GenBank/DDBJ databases">
        <title>Synonyms of Asaia species.</title>
        <authorList>
            <person name="Sombolestani A."/>
        </authorList>
    </citation>
    <scope>NUCLEOTIDE SEQUENCE [LARGE SCALE GENOMIC DNA]</scope>
    <source>
        <strain evidence="2 3">LMG 27047</strain>
    </source>
</reference>
<dbReference type="PANTHER" id="PTHR43591">
    <property type="entry name" value="METHYLTRANSFERASE"/>
    <property type="match status" value="1"/>
</dbReference>
<protein>
    <submittedName>
        <fullName evidence="2">Class I SAM-dependent methyltransferase</fullName>
    </submittedName>
</protein>
<keyword evidence="2" id="KW-0489">Methyltransferase</keyword>
<name>A0ABX2P3H9_9PROT</name>
<evidence type="ECO:0000313" key="3">
    <source>
        <dbReference type="Proteomes" id="UP001516351"/>
    </source>
</evidence>
<comment type="caution">
    <text evidence="2">The sequence shown here is derived from an EMBL/GenBank/DDBJ whole genome shotgun (WGS) entry which is preliminary data.</text>
</comment>
<dbReference type="InterPro" id="IPR013216">
    <property type="entry name" value="Methyltransf_11"/>
</dbReference>
<evidence type="ECO:0000313" key="2">
    <source>
        <dbReference type="EMBL" id="NVN46203.1"/>
    </source>
</evidence>
<accession>A0ABX2P3H9</accession>
<dbReference type="CDD" id="cd02440">
    <property type="entry name" value="AdoMet_MTases"/>
    <property type="match status" value="1"/>
</dbReference>
<dbReference type="InterPro" id="IPR029063">
    <property type="entry name" value="SAM-dependent_MTases_sf"/>
</dbReference>
<dbReference type="EMBL" id="JABXXV010000002">
    <property type="protein sequence ID" value="NVN46203.1"/>
    <property type="molecule type" value="Genomic_DNA"/>
</dbReference>
<dbReference type="Proteomes" id="UP001516351">
    <property type="component" value="Unassembled WGS sequence"/>
</dbReference>
<evidence type="ECO:0000259" key="1">
    <source>
        <dbReference type="Pfam" id="PF08241"/>
    </source>
</evidence>
<dbReference type="GO" id="GO:0008168">
    <property type="term" value="F:methyltransferase activity"/>
    <property type="evidence" value="ECO:0007669"/>
    <property type="project" value="UniProtKB-KW"/>
</dbReference>
<keyword evidence="2" id="KW-0808">Transferase</keyword>
<dbReference type="Gene3D" id="3.40.50.150">
    <property type="entry name" value="Vaccinia Virus protein VP39"/>
    <property type="match status" value="1"/>
</dbReference>